<evidence type="ECO:0000313" key="4">
    <source>
        <dbReference type="EMBL" id="QPH53352.1"/>
    </source>
</evidence>
<organism evidence="4 5">
    <name type="scientific">Pontivivens ytuae</name>
    <dbReference type="NCBI Taxonomy" id="2789856"/>
    <lineage>
        <taxon>Bacteria</taxon>
        <taxon>Pseudomonadati</taxon>
        <taxon>Pseudomonadota</taxon>
        <taxon>Alphaproteobacteria</taxon>
        <taxon>Rhodobacterales</taxon>
        <taxon>Paracoccaceae</taxon>
        <taxon>Pontivivens</taxon>
    </lineage>
</organism>
<dbReference type="InterPro" id="IPR016162">
    <property type="entry name" value="Ald_DH_N"/>
</dbReference>
<dbReference type="Pfam" id="PF00171">
    <property type="entry name" value="Aldedh"/>
    <property type="match status" value="1"/>
</dbReference>
<evidence type="ECO:0000259" key="3">
    <source>
        <dbReference type="Pfam" id="PF00171"/>
    </source>
</evidence>
<dbReference type="EMBL" id="CP064942">
    <property type="protein sequence ID" value="QPH53352.1"/>
    <property type="molecule type" value="Genomic_DNA"/>
</dbReference>
<name>A0A7S9LQG5_9RHOB</name>
<keyword evidence="5" id="KW-1185">Reference proteome</keyword>
<evidence type="ECO:0000313" key="5">
    <source>
        <dbReference type="Proteomes" id="UP000594800"/>
    </source>
</evidence>
<dbReference type="InterPro" id="IPR015590">
    <property type="entry name" value="Aldehyde_DH_dom"/>
</dbReference>
<dbReference type="PANTHER" id="PTHR42991:SF1">
    <property type="entry name" value="ALDEHYDE DEHYDROGENASE"/>
    <property type="match status" value="1"/>
</dbReference>
<dbReference type="InterPro" id="IPR016163">
    <property type="entry name" value="Ald_DH_C"/>
</dbReference>
<gene>
    <name evidence="4" type="ORF">I0K15_16405</name>
</gene>
<dbReference type="Gene3D" id="3.40.309.10">
    <property type="entry name" value="Aldehyde Dehydrogenase, Chain A, domain 2"/>
    <property type="match status" value="1"/>
</dbReference>
<dbReference type="KEGG" id="poz:I0K15_16405"/>
<comment type="similarity">
    <text evidence="1">Belongs to the aldehyde dehydrogenase family.</text>
</comment>
<keyword evidence="2" id="KW-0560">Oxidoreductase</keyword>
<dbReference type="Proteomes" id="UP000594800">
    <property type="component" value="Chromosome"/>
</dbReference>
<proteinExistence type="inferred from homology"/>
<feature type="domain" description="Aldehyde dehydrogenase" evidence="3">
    <location>
        <begin position="22"/>
        <end position="462"/>
    </location>
</feature>
<evidence type="ECO:0000256" key="2">
    <source>
        <dbReference type="ARBA" id="ARBA00023002"/>
    </source>
</evidence>
<evidence type="ECO:0000256" key="1">
    <source>
        <dbReference type="ARBA" id="ARBA00009986"/>
    </source>
</evidence>
<dbReference type="SUPFAM" id="SSF53720">
    <property type="entry name" value="ALDH-like"/>
    <property type="match status" value="1"/>
</dbReference>
<dbReference type="GO" id="GO:0008911">
    <property type="term" value="F:lactaldehyde dehydrogenase (NAD+) activity"/>
    <property type="evidence" value="ECO:0007669"/>
    <property type="project" value="TreeGrafter"/>
</dbReference>
<reference evidence="4 5" key="1">
    <citation type="submission" date="2020-11" db="EMBL/GenBank/DDBJ databases">
        <title>Description of Pontivivens ytuae sp. nov. isolated from deep sea sediment of Mariana Trench.</title>
        <authorList>
            <person name="Wang Z."/>
            <person name="Sun Q.-L."/>
            <person name="Xu X.-D."/>
            <person name="Tang Y.-Z."/>
            <person name="Zhang J."/>
        </authorList>
    </citation>
    <scope>NUCLEOTIDE SEQUENCE [LARGE SCALE GENOMIC DNA]</scope>
    <source>
        <strain evidence="4 5">MT2928</strain>
    </source>
</reference>
<dbReference type="PANTHER" id="PTHR42991">
    <property type="entry name" value="ALDEHYDE DEHYDROGENASE"/>
    <property type="match status" value="1"/>
</dbReference>
<dbReference type="InterPro" id="IPR051020">
    <property type="entry name" value="ALDH-related_metabolic_enz"/>
</dbReference>
<protein>
    <submittedName>
        <fullName evidence="4">Aldehyde dehydrogenase family protein</fullName>
    </submittedName>
</protein>
<accession>A0A7S9LQG5</accession>
<dbReference type="InterPro" id="IPR016161">
    <property type="entry name" value="Ald_DH/histidinol_DH"/>
</dbReference>
<sequence length="471" mass="48557">MSGVDAIPTGCFVGGTFVDGGQGFEVLDKFHLTPAARVSAADAATISRALDLAAAYQPASGAERAALLHRVRDRVAERRDAFRDAMVVEAGFPMRDAAGEIARALETLKLSAEEAGRLTGEMVPFDGAPGGAGRIGFTLRKPVGIVVAITPFNAPLNTVCHKIGPAVAAGNAVILKPSDRTPLTANLLAECFAEAGAPDGVLAVLHGGADVAGLLLDDPRPGFYAFTGSTQAGRAIQARAGLRRTQMELGSIAGTIVLADADIGEAAAKCAGASFRKAGQVCTSIQLLLVEKRALPEFGDAYLSHVETLVAGDPAREETDVGPVISPEAADRIAALLEGQTLLTGGERDRSVIEPTVIADPDPLSAAATREIFGPVVCLIGVDSLDEAIARVNATPYGLATGLFTRDLGAAFRAADQLHVGGVHVGETSSSRVDLMPYGGVKASGFGHEGPARAVREMSEERLVTFTGFAS</sequence>
<dbReference type="Gene3D" id="3.40.605.10">
    <property type="entry name" value="Aldehyde Dehydrogenase, Chain A, domain 1"/>
    <property type="match status" value="1"/>
</dbReference>
<dbReference type="AlphaFoldDB" id="A0A7S9LQG5"/>
<dbReference type="RefSeq" id="WP_196102562.1">
    <property type="nucleotide sequence ID" value="NZ_CP064942.1"/>
</dbReference>